<name>A0A366IM47_9MICO</name>
<dbReference type="InterPro" id="IPR034660">
    <property type="entry name" value="DinB/YfiT-like"/>
</dbReference>
<dbReference type="RefSeq" id="WP_113903167.1">
    <property type="nucleotide sequence ID" value="NZ_QNSB01000002.1"/>
</dbReference>
<dbReference type="SUPFAM" id="SSF109854">
    <property type="entry name" value="DinB/YfiT-like putative metalloenzymes"/>
    <property type="match status" value="1"/>
</dbReference>
<dbReference type="EMBL" id="QNSB01000002">
    <property type="protein sequence ID" value="RBP73807.1"/>
    <property type="molecule type" value="Genomic_DNA"/>
</dbReference>
<reference evidence="2 3" key="1">
    <citation type="submission" date="2018-06" db="EMBL/GenBank/DDBJ databases">
        <title>Freshwater and sediment microbial communities from various areas in North America, analyzing microbe dynamics in response to fracking.</title>
        <authorList>
            <person name="Lamendella R."/>
        </authorList>
    </citation>
    <scope>NUCLEOTIDE SEQUENCE [LARGE SCALE GENOMIC DNA]</scope>
    <source>
        <strain evidence="2 3">3b_TX</strain>
    </source>
</reference>
<dbReference type="InterPro" id="IPR024775">
    <property type="entry name" value="DinB-like"/>
</dbReference>
<evidence type="ECO:0000313" key="2">
    <source>
        <dbReference type="EMBL" id="RBP73807.1"/>
    </source>
</evidence>
<sequence length="173" mass="19392">MTNEIAPDTKDWAEVLDEGCAECGFTGREDPTGVAATVRESVPRWARVLGRSDVRERSRPGRWSDLEYAAHMRDILTLFRDRTRLILTEEHPELPKFDGDPVAVDSDYRSQDPAVVRTDLGDAAADYADVLSRIDGEQWARTGRRADGRVFTLTGLTLYGLHEVRHHLGDVDG</sequence>
<protein>
    <submittedName>
        <fullName evidence="2">DinB family protein</fullName>
    </submittedName>
</protein>
<proteinExistence type="predicted"/>
<dbReference type="AlphaFoldDB" id="A0A366IM47"/>
<gene>
    <name evidence="2" type="ORF">DFO65_102338</name>
</gene>
<evidence type="ECO:0000313" key="3">
    <source>
        <dbReference type="Proteomes" id="UP000253509"/>
    </source>
</evidence>
<dbReference type="Proteomes" id="UP000253509">
    <property type="component" value="Unassembled WGS sequence"/>
</dbReference>
<accession>A0A366IM47</accession>
<evidence type="ECO:0000259" key="1">
    <source>
        <dbReference type="Pfam" id="PF12867"/>
    </source>
</evidence>
<keyword evidence="3" id="KW-1185">Reference proteome</keyword>
<comment type="caution">
    <text evidence="2">The sequence shown here is derived from an EMBL/GenBank/DDBJ whole genome shotgun (WGS) entry which is preliminary data.</text>
</comment>
<dbReference type="Pfam" id="PF12867">
    <property type="entry name" value="DinB_2"/>
    <property type="match status" value="1"/>
</dbReference>
<dbReference type="Gene3D" id="1.20.120.450">
    <property type="entry name" value="dinb family like domain"/>
    <property type="match status" value="1"/>
</dbReference>
<feature type="domain" description="DinB-like" evidence="1">
    <location>
        <begin position="39"/>
        <end position="169"/>
    </location>
</feature>
<organism evidence="2 3">
    <name type="scientific">Brevibacterium celere</name>
    <dbReference type="NCBI Taxonomy" id="225845"/>
    <lineage>
        <taxon>Bacteria</taxon>
        <taxon>Bacillati</taxon>
        <taxon>Actinomycetota</taxon>
        <taxon>Actinomycetes</taxon>
        <taxon>Micrococcales</taxon>
        <taxon>Brevibacteriaceae</taxon>
        <taxon>Brevibacterium</taxon>
    </lineage>
</organism>